<proteinExistence type="predicted"/>
<dbReference type="GeneID" id="30973124"/>
<name>A0A1L9X0G0_ASPA1</name>
<gene>
    <name evidence="3" type="ORF">ASPACDRAFT_25215</name>
</gene>
<feature type="transmembrane region" description="Helical" evidence="2">
    <location>
        <begin position="1304"/>
        <end position="1322"/>
    </location>
</feature>
<feature type="transmembrane region" description="Helical" evidence="2">
    <location>
        <begin position="964"/>
        <end position="987"/>
    </location>
</feature>
<feature type="transmembrane region" description="Helical" evidence="2">
    <location>
        <begin position="1218"/>
        <end position="1238"/>
    </location>
</feature>
<dbReference type="Pfam" id="PF13692">
    <property type="entry name" value="Glyco_trans_1_4"/>
    <property type="match status" value="1"/>
</dbReference>
<feature type="transmembrane region" description="Helical" evidence="2">
    <location>
        <begin position="857"/>
        <end position="877"/>
    </location>
</feature>
<dbReference type="SUPFAM" id="SSF53756">
    <property type="entry name" value="UDP-Glycosyltransferase/glycogen phosphorylase"/>
    <property type="match status" value="1"/>
</dbReference>
<dbReference type="STRING" id="690307.A0A1L9X0G0"/>
<dbReference type="OMA" id="KWTYDHK"/>
<evidence type="ECO:0000313" key="4">
    <source>
        <dbReference type="Proteomes" id="UP000184546"/>
    </source>
</evidence>
<evidence type="ECO:0000313" key="3">
    <source>
        <dbReference type="EMBL" id="OJK01874.1"/>
    </source>
</evidence>
<protein>
    <submittedName>
        <fullName evidence="3">Uncharacterized protein</fullName>
    </submittedName>
</protein>
<feature type="transmembrane region" description="Helical" evidence="2">
    <location>
        <begin position="1023"/>
        <end position="1040"/>
    </location>
</feature>
<reference evidence="4" key="1">
    <citation type="journal article" date="2017" name="Genome Biol.">
        <title>Comparative genomics reveals high biological diversity and specific adaptations in the industrially and medically important fungal genus Aspergillus.</title>
        <authorList>
            <person name="de Vries R.P."/>
            <person name="Riley R."/>
            <person name="Wiebenga A."/>
            <person name="Aguilar-Osorio G."/>
            <person name="Amillis S."/>
            <person name="Uchima C.A."/>
            <person name="Anderluh G."/>
            <person name="Asadollahi M."/>
            <person name="Askin M."/>
            <person name="Barry K."/>
            <person name="Battaglia E."/>
            <person name="Bayram O."/>
            <person name="Benocci T."/>
            <person name="Braus-Stromeyer S.A."/>
            <person name="Caldana C."/>
            <person name="Canovas D."/>
            <person name="Cerqueira G.C."/>
            <person name="Chen F."/>
            <person name="Chen W."/>
            <person name="Choi C."/>
            <person name="Clum A."/>
            <person name="Dos Santos R.A."/>
            <person name="Damasio A.R."/>
            <person name="Diallinas G."/>
            <person name="Emri T."/>
            <person name="Fekete E."/>
            <person name="Flipphi M."/>
            <person name="Freyberg S."/>
            <person name="Gallo A."/>
            <person name="Gournas C."/>
            <person name="Habgood R."/>
            <person name="Hainaut M."/>
            <person name="Harispe M.L."/>
            <person name="Henrissat B."/>
            <person name="Hilden K.S."/>
            <person name="Hope R."/>
            <person name="Hossain A."/>
            <person name="Karabika E."/>
            <person name="Karaffa L."/>
            <person name="Karanyi Z."/>
            <person name="Krasevec N."/>
            <person name="Kuo A."/>
            <person name="Kusch H."/>
            <person name="LaButti K."/>
            <person name="Lagendijk E.L."/>
            <person name="Lapidus A."/>
            <person name="Levasseur A."/>
            <person name="Lindquist E."/>
            <person name="Lipzen A."/>
            <person name="Logrieco A.F."/>
            <person name="MacCabe A."/>
            <person name="Maekelae M.R."/>
            <person name="Malavazi I."/>
            <person name="Melin P."/>
            <person name="Meyer V."/>
            <person name="Mielnichuk N."/>
            <person name="Miskei M."/>
            <person name="Molnar A.P."/>
            <person name="Mule G."/>
            <person name="Ngan C.Y."/>
            <person name="Orejas M."/>
            <person name="Orosz E."/>
            <person name="Ouedraogo J.P."/>
            <person name="Overkamp K.M."/>
            <person name="Park H.-S."/>
            <person name="Perrone G."/>
            <person name="Piumi F."/>
            <person name="Punt P.J."/>
            <person name="Ram A.F."/>
            <person name="Ramon A."/>
            <person name="Rauscher S."/>
            <person name="Record E."/>
            <person name="Riano-Pachon D.M."/>
            <person name="Robert V."/>
            <person name="Roehrig J."/>
            <person name="Ruller R."/>
            <person name="Salamov A."/>
            <person name="Salih N.S."/>
            <person name="Samson R.A."/>
            <person name="Sandor E."/>
            <person name="Sanguinetti M."/>
            <person name="Schuetze T."/>
            <person name="Sepcic K."/>
            <person name="Shelest E."/>
            <person name="Sherlock G."/>
            <person name="Sophianopoulou V."/>
            <person name="Squina F.M."/>
            <person name="Sun H."/>
            <person name="Susca A."/>
            <person name="Todd R.B."/>
            <person name="Tsang A."/>
            <person name="Unkles S.E."/>
            <person name="van de Wiele N."/>
            <person name="van Rossen-Uffink D."/>
            <person name="Oliveira J.V."/>
            <person name="Vesth T.C."/>
            <person name="Visser J."/>
            <person name="Yu J.-H."/>
            <person name="Zhou M."/>
            <person name="Andersen M.R."/>
            <person name="Archer D.B."/>
            <person name="Baker S.E."/>
            <person name="Benoit I."/>
            <person name="Brakhage A.A."/>
            <person name="Braus G.H."/>
            <person name="Fischer R."/>
            <person name="Frisvad J.C."/>
            <person name="Goldman G.H."/>
            <person name="Houbraken J."/>
            <person name="Oakley B."/>
            <person name="Pocsi I."/>
            <person name="Scazzocchio C."/>
            <person name="Seiboth B."/>
            <person name="vanKuyk P.A."/>
            <person name="Wortman J."/>
            <person name="Dyer P.S."/>
            <person name="Grigoriev I.V."/>
        </authorList>
    </citation>
    <scope>NUCLEOTIDE SEQUENCE [LARGE SCALE GENOMIC DNA]</scope>
    <source>
        <strain evidence="4">ATCC 16872 / CBS 172.66 / WB 5094</strain>
    </source>
</reference>
<organism evidence="3 4">
    <name type="scientific">Aspergillus aculeatus (strain ATCC 16872 / CBS 172.66 / WB 5094)</name>
    <dbReference type="NCBI Taxonomy" id="690307"/>
    <lineage>
        <taxon>Eukaryota</taxon>
        <taxon>Fungi</taxon>
        <taxon>Dikarya</taxon>
        <taxon>Ascomycota</taxon>
        <taxon>Pezizomycotina</taxon>
        <taxon>Eurotiomycetes</taxon>
        <taxon>Eurotiomycetidae</taxon>
        <taxon>Eurotiales</taxon>
        <taxon>Aspergillaceae</taxon>
        <taxon>Aspergillus</taxon>
        <taxon>Aspergillus subgen. Circumdati</taxon>
    </lineage>
</organism>
<dbReference type="PANTHER" id="PTHR12526">
    <property type="entry name" value="GLYCOSYLTRANSFERASE"/>
    <property type="match status" value="1"/>
</dbReference>
<dbReference type="VEuPathDB" id="FungiDB:ASPACDRAFT_25215"/>
<dbReference type="PANTHER" id="PTHR12526:SF604">
    <property type="entry name" value="TRANSFERASE, PUTATIVE (AFU_ORTHOLOGUE AFUA_4G14070)-RELATED"/>
    <property type="match status" value="1"/>
</dbReference>
<accession>A0A1L9X0G0</accession>
<feature type="compositionally biased region" description="Polar residues" evidence="1">
    <location>
        <begin position="2811"/>
        <end position="2820"/>
    </location>
</feature>
<keyword evidence="2" id="KW-0812">Transmembrane</keyword>
<dbReference type="EMBL" id="KV878973">
    <property type="protein sequence ID" value="OJK01874.1"/>
    <property type="molecule type" value="Genomic_DNA"/>
</dbReference>
<feature type="transmembrane region" description="Helical" evidence="2">
    <location>
        <begin position="999"/>
        <end position="1017"/>
    </location>
</feature>
<keyword evidence="2" id="KW-1133">Transmembrane helix</keyword>
<evidence type="ECO:0000256" key="2">
    <source>
        <dbReference type="SAM" id="Phobius"/>
    </source>
</evidence>
<feature type="transmembrane region" description="Helical" evidence="2">
    <location>
        <begin position="934"/>
        <end position="958"/>
    </location>
</feature>
<sequence length="2820" mass="317761">MAGPEYLGLDAVGWNRMTSTWWDKVLAFCLLATIVLGSLFILGYIVLKLHGIWQKRHQLSEVPSAIVRYFDQLKTGKSSAPLCEKSAKRDLKSFGVFLGYFSNPPTPAEAQLLSQWDVLVVDPLQPGVANALTGHCTSPHVLGRLEVQSLVQSDASRSNDEVIQALTTVVQTLTTKFQRQPGSTAPFHGVLLAEFHAHFQPVVLNELIKYINDLGLDVWLELAPPDYLGEKQCREINMQQVRGIVYRNGTILPDGDRRNYFQMAEMRAAMRVVAAQKARGDSTLAMWDSVDDGVTVSHHVIGRTFKWCNYNSAMIYIGPRAGLTNAEIAVAETVLHEPLGAMMWLKRGEVLEAHDVWRNNNRISISPTSSGSSGNASPLFDALDSFIPNLNTRLSLQPPSTTSLALPSPGLSVNGLECRVADENPHIDPLSFSPDGVTYNELGCFHLGLDCTSENITDVLETQRHLRDLDLLERLKPEQLRGFAASIRTLQKAQDTYPDLSDAIAATKELVDLLSVSKGDDNDRLRVYVGLHSGFRTRLGTQVWGLLDLDPHIGMLNLYVNGKTLDRTGTILHAYLSGRGFTRTQCLIMEMVLAAENQSLSKEWNMPQRWVEDIEQLTPAENLAWHRRLAASEGSGSSMLCAKLRACSEYQLVDAPSHAQRRALTSSAYLDEEISAAELVASRLAWYQEQGCWSLNPEVATALFLEIDARLPEVLVDNEADILARLQDVAQTTLQKGQIDASADFFALCIFCAFRRLALNEIYLEVLDRNPLPNQDAVQASCFTEMYACGARTDMYFDTTPKRLGKIIWKWYRAYYHKYQPPQREEGFTELPTAYASMNVDLDPKGDRNNIPWHYRFTFLGIFAVPALIDVTMLTTVGRGLYLTTYMSDVDKTLATTALMCALLVCGGFGSWISSGGSYYLYAMAFPAMSMFVLTRFVAGLAVALVGGIIALIVVGVVKGGAAGILFFLYFVMLSTYLMTLSALSVYQLPGYSFQSGRTVIMTCIPILFISPIVTLWVHRDSVIYLCFLFLFLGSLLVGARRIMGEWNSWYLDIPTVTDTQIVEWYLQKCVPPSESQNEKVRDFGSDARQALYARVKKERHRHFWTRKTTDPFVAKLAGGYSATVFLLGWYCRYSRTKMPLPYSPTWNLQLRAAVDTMGEMQKGLKLHSAFLHWRHTGADVWCGILYFVVALSDKWSALLTGESIVGLSAANSATYRLTVGFALGYYLLGAVILDAVSQPLWISVTKRTPQPVSSLAGLREVSLTDANARRRLYWKNLMKFFFLHIWGVAITLAIMWTFETAKISVIMFLAYVGCYSGLLWYQYNRIFSGPHVARGLAISALIGLVVGIILHEVLPAFQYSSVIGLGSGTWACAFYTLYKADIGLSLFKSSPEEKSVVKIKDTSVTHGFSSLEPFPALSQSTLSQMFDNITLLSDEFRYKLDPSTHPGVEVMQILHSEDPKADLVRAAFPAATHILNRAAQLWESGETTVELVSAAHLIQPEQKVRVVCRRTGERLHIYVVVGPDLVGYDWVSDIRRNCQAIAEAIVQMTAEFRLGMSHDHAMFAELLAVHGHAGHELVLPEGVKRQLENSSVERTRVLNYSSKTILRHLLLGVDCDIEWDLLPQYARSFLLRRCLGEPCRVSSQQLDWLEARATAAETLRLEEYLARWNLGVTVTTSVKKYAKTLEAQHRGLEQEGFLSNRYDRPIRDILALNAEESNVGMGEAFRMSLARTKQIWNACIKFMVIALVADPEYQRELDFMLRGQPLFFAWPVTVILTAVWQFCKMLQRIIIPLVLVHGRDKVSTLYRNMQGWKTVIYHNRVEMEGLSGVSTGFFRTESDGTFKLYQYTGKHDQEPSDYKSLVAINEYNAKLLLLGRQEYRGQDLINEFKYEYAQDGSKSRSKLPIQRQCTQGKLAGQIVQYDKRGYITSGSAMRGVNPMEFKFYYRKGAKFDDELLRAEYELPHMKIKVAWCMPPPHRPERLDKWIPYPRVTDATYVQGDDKHRATWTYDHKFHPIIATTMNGEDVVTPAMIHEDWFHVLEKPTRCSFVDDNPLLSFSSVKVNLASRLLGTNVKKYPIPTSRARTHLWKSWKASKEFDAITARWLDEILLRADRVLKPYWRNRDWGRLEVAGDYLEARADTVLARVDIDPEISSWTPIAFKIADLSSFGVGGESRINTRTLSTQMQDTDTELHVLAMDTGTWPNEPGGVSACRRDMVNDLKGIRWHILAEAANDFGVPRFQIERNVQSLTVLPQWGLDFLNPTHGMFQNYLDSEVVQKIHDTKVADIERNFIPILASLVRCARTINKTRAHVEEATKALVDLNTYFESSRNWNDVWMSDTVKRAWRELWLTEEMDGAIPVSQWWHAELPTLQQLDTALDMWHRYLFIFSVPVPDRIPDVFQASHHFTGANYGVLCKVKRKCALHVWDHCVSFREMTTFLSAAVSFDSTFVNSTLISLGHLSCVLIEHHADVVLPCAEYFNPGWEIELGTCEGVLEHRRAFARKIDPVVNGITNMERYKPIEKIKTETPTVVMLSHIRYVKDIKTAIMATDLIVNQWGFKDYRLHIYGDMERAPGYASECQEVIASKSLRDHVVLKGLGKPDVVLQDAWLFMNSSTSEGLPLAMGEAALTGAPVVCTDVGASFCVVVNRETGKRFSEVVPPNDAFSLASAQIRVMALLGEWSQFAGDPEGFVPPTLGLRPSPEEVQAISQRMYAKQEERRQFGMQGRDNVLASFSSHRYLREHEQMLWLGKYQSLSYFVHGPASMSGSSSGFFKETKGRVTVEQVGDALLPPTPPWMGGSRRTRGKRFERFSSTSTQSLA</sequence>
<dbReference type="Gene3D" id="3.40.50.2000">
    <property type="entry name" value="Glycogen Phosphorylase B"/>
    <property type="match status" value="1"/>
</dbReference>
<feature type="transmembrane region" description="Helical" evidence="2">
    <location>
        <begin position="1278"/>
        <end position="1298"/>
    </location>
</feature>
<feature type="transmembrane region" description="Helical" evidence="2">
    <location>
        <begin position="25"/>
        <end position="47"/>
    </location>
</feature>
<dbReference type="Proteomes" id="UP000184546">
    <property type="component" value="Unassembled WGS sequence"/>
</dbReference>
<evidence type="ECO:0000256" key="1">
    <source>
        <dbReference type="SAM" id="MobiDB-lite"/>
    </source>
</evidence>
<feature type="transmembrane region" description="Helical" evidence="2">
    <location>
        <begin position="1334"/>
        <end position="1351"/>
    </location>
</feature>
<dbReference type="RefSeq" id="XP_020058213.1">
    <property type="nucleotide sequence ID" value="XM_020199310.1"/>
</dbReference>
<feature type="transmembrane region" description="Helical" evidence="2">
    <location>
        <begin position="897"/>
        <end position="922"/>
    </location>
</feature>
<keyword evidence="4" id="KW-1185">Reference proteome</keyword>
<feature type="transmembrane region" description="Helical" evidence="2">
    <location>
        <begin position="1113"/>
        <end position="1131"/>
    </location>
</feature>
<dbReference type="OrthoDB" id="2582433at2759"/>
<feature type="region of interest" description="Disordered" evidence="1">
    <location>
        <begin position="2787"/>
        <end position="2820"/>
    </location>
</feature>
<keyword evidence="2" id="KW-0472">Membrane</keyword>